<dbReference type="Pfam" id="PF01565">
    <property type="entry name" value="FAD_binding_4"/>
    <property type="match status" value="1"/>
</dbReference>
<sequence>MVHRNGTQESDQGKSNYPTIFQTMSNDNFIRDLPIVWKATSAKSTYEQARIGRVFNYRRPDRYPVAVVEAETIEHVIQAVKLAKKHNYRVSVRSGGHSWAVWSVRDDAVLVDLGKMKHMSLDAKNKTVAVSPSTTGKMLNSYLLKEGLMFPGGHCPDVGLGGFLLQGGMGWNCKNWGWACEHILAIDVVTAEGELIRADSESHRDLFWAARGAGPGFPGVVVRFHLKVRESYKSMYSSTFTYPIEKYREVLQWLIQDGAEYDPDTEIVAIAAVPPEIGFRCVVALFVVFKHTELEAKKALEPANKSRPEGFVVEAPSVPTSLADQYLNQAAANPERHRYCVQNAYISNDADVVSILEASFTTIPNSKSFTIWYAMNPCSRRPLRDDMAVSMQTDHYMATYALWEDPDDDDAMQKWVKDIMGGVVGSSQVEGAYLGDADFQERQAKFWSTQNALKLAEVRKKNDPAGRICGYLDRGDVSGLNGLSNEEHFC</sequence>
<keyword evidence="3" id="KW-0285">Flavoprotein</keyword>
<dbReference type="STRING" id="212818.A0A0D2A778"/>
<dbReference type="OMA" id="DHYFAIY"/>
<dbReference type="PANTHER" id="PTHR42973:SF39">
    <property type="entry name" value="FAD-BINDING PCMH-TYPE DOMAIN-CONTAINING PROTEIN"/>
    <property type="match status" value="1"/>
</dbReference>
<dbReference type="HOGENOM" id="CLU_018354_9_1_1"/>
<dbReference type="Gene3D" id="3.30.43.10">
    <property type="entry name" value="Uridine Diphospho-n-acetylenolpyruvylglucosamine Reductase, domain 2"/>
    <property type="match status" value="1"/>
</dbReference>
<dbReference type="Gene3D" id="3.40.462.20">
    <property type="match status" value="1"/>
</dbReference>
<dbReference type="AlphaFoldDB" id="A0A0D2A778"/>
<reference evidence="7 8" key="1">
    <citation type="submission" date="2015-01" db="EMBL/GenBank/DDBJ databases">
        <title>The Genome Sequence of Exophiala mesophila CBS40295.</title>
        <authorList>
            <consortium name="The Broad Institute Genomics Platform"/>
            <person name="Cuomo C."/>
            <person name="de Hoog S."/>
            <person name="Gorbushina A."/>
            <person name="Stielow B."/>
            <person name="Teixiera M."/>
            <person name="Abouelleil A."/>
            <person name="Chapman S.B."/>
            <person name="Priest M."/>
            <person name="Young S.K."/>
            <person name="Wortman J."/>
            <person name="Nusbaum C."/>
            <person name="Birren B."/>
        </authorList>
    </citation>
    <scope>NUCLEOTIDE SEQUENCE [LARGE SCALE GENOMIC DNA]</scope>
    <source>
        <strain evidence="7 8">CBS 40295</strain>
    </source>
</reference>
<dbReference type="SUPFAM" id="SSF56176">
    <property type="entry name" value="FAD-binding/transporter-associated domain-like"/>
    <property type="match status" value="1"/>
</dbReference>
<dbReference type="PROSITE" id="PS51387">
    <property type="entry name" value="FAD_PCMH"/>
    <property type="match status" value="1"/>
</dbReference>
<dbReference type="InterPro" id="IPR016166">
    <property type="entry name" value="FAD-bd_PCMH"/>
</dbReference>
<evidence type="ECO:0000256" key="5">
    <source>
        <dbReference type="ARBA" id="ARBA00023002"/>
    </source>
</evidence>
<dbReference type="PANTHER" id="PTHR42973">
    <property type="entry name" value="BINDING OXIDOREDUCTASE, PUTATIVE (AFU_ORTHOLOGUE AFUA_1G17690)-RELATED"/>
    <property type="match status" value="1"/>
</dbReference>
<dbReference type="RefSeq" id="XP_016226432.1">
    <property type="nucleotide sequence ID" value="XM_016366914.1"/>
</dbReference>
<evidence type="ECO:0000256" key="4">
    <source>
        <dbReference type="ARBA" id="ARBA00022827"/>
    </source>
</evidence>
<dbReference type="Gene3D" id="3.30.465.10">
    <property type="match status" value="1"/>
</dbReference>
<evidence type="ECO:0000256" key="1">
    <source>
        <dbReference type="ARBA" id="ARBA00001974"/>
    </source>
</evidence>
<evidence type="ECO:0000313" key="8">
    <source>
        <dbReference type="Proteomes" id="UP000054302"/>
    </source>
</evidence>
<name>A0A0D2A778_EXOME</name>
<dbReference type="InterPro" id="IPR016167">
    <property type="entry name" value="FAD-bd_PCMH_sub1"/>
</dbReference>
<evidence type="ECO:0000259" key="6">
    <source>
        <dbReference type="PROSITE" id="PS51387"/>
    </source>
</evidence>
<comment type="cofactor">
    <cofactor evidence="1">
        <name>FAD</name>
        <dbReference type="ChEBI" id="CHEBI:57692"/>
    </cofactor>
</comment>
<dbReference type="InterPro" id="IPR006094">
    <property type="entry name" value="Oxid_FAD_bind_N"/>
</dbReference>
<dbReference type="GO" id="GO:0016491">
    <property type="term" value="F:oxidoreductase activity"/>
    <property type="evidence" value="ECO:0007669"/>
    <property type="project" value="UniProtKB-KW"/>
</dbReference>
<feature type="domain" description="FAD-binding PCMH-type" evidence="6">
    <location>
        <begin position="60"/>
        <end position="231"/>
    </location>
</feature>
<keyword evidence="4" id="KW-0274">FAD</keyword>
<keyword evidence="8" id="KW-1185">Reference proteome</keyword>
<evidence type="ECO:0000313" key="7">
    <source>
        <dbReference type="EMBL" id="KIV94858.1"/>
    </source>
</evidence>
<dbReference type="VEuPathDB" id="FungiDB:PV10_02582"/>
<keyword evidence="5" id="KW-0560">Oxidoreductase</keyword>
<organism evidence="7 8">
    <name type="scientific">Exophiala mesophila</name>
    <name type="common">Black yeast-like fungus</name>
    <dbReference type="NCBI Taxonomy" id="212818"/>
    <lineage>
        <taxon>Eukaryota</taxon>
        <taxon>Fungi</taxon>
        <taxon>Dikarya</taxon>
        <taxon>Ascomycota</taxon>
        <taxon>Pezizomycotina</taxon>
        <taxon>Eurotiomycetes</taxon>
        <taxon>Chaetothyriomycetidae</taxon>
        <taxon>Chaetothyriales</taxon>
        <taxon>Herpotrichiellaceae</taxon>
        <taxon>Exophiala</taxon>
    </lineage>
</organism>
<gene>
    <name evidence="7" type="ORF">PV10_02582</name>
</gene>
<evidence type="ECO:0000256" key="2">
    <source>
        <dbReference type="ARBA" id="ARBA00005466"/>
    </source>
</evidence>
<dbReference type="OrthoDB" id="415825at2759"/>
<protein>
    <recommendedName>
        <fullName evidence="6">FAD-binding PCMH-type domain-containing protein</fullName>
    </recommendedName>
</protein>
<dbReference type="InterPro" id="IPR036318">
    <property type="entry name" value="FAD-bd_PCMH-like_sf"/>
</dbReference>
<comment type="similarity">
    <text evidence="2">Belongs to the oxygen-dependent FAD-linked oxidoreductase family.</text>
</comment>
<dbReference type="InterPro" id="IPR050416">
    <property type="entry name" value="FAD-linked_Oxidoreductase"/>
</dbReference>
<accession>A0A0D2A778</accession>
<dbReference type="GO" id="GO:0071949">
    <property type="term" value="F:FAD binding"/>
    <property type="evidence" value="ECO:0007669"/>
    <property type="project" value="InterPro"/>
</dbReference>
<evidence type="ECO:0000256" key="3">
    <source>
        <dbReference type="ARBA" id="ARBA00022630"/>
    </source>
</evidence>
<dbReference type="EMBL" id="KN847521">
    <property type="protein sequence ID" value="KIV94858.1"/>
    <property type="molecule type" value="Genomic_DNA"/>
</dbReference>
<proteinExistence type="inferred from homology"/>
<dbReference type="InterPro" id="IPR016169">
    <property type="entry name" value="FAD-bd_PCMH_sub2"/>
</dbReference>
<dbReference type="GeneID" id="27320427"/>
<dbReference type="Proteomes" id="UP000054302">
    <property type="component" value="Unassembled WGS sequence"/>
</dbReference>